<sequence>MAKKANNILACIRNSVASRTREVIVSLYLALVRLHLDYCVLFWALHYKKEIEVLERVQRKAMKLVRGLDNKPYEEWLRKLGLFNLKKRRLSGDLIALYNYLKGCCNKVIPINMRPVTMTLGEQMDEWPP</sequence>
<gene>
    <name evidence="1" type="ORF">llap_6627</name>
</gene>
<name>A0A2I0UAH2_LIMLA</name>
<evidence type="ECO:0000313" key="1">
    <source>
        <dbReference type="EMBL" id="PKU43054.1"/>
    </source>
</evidence>
<keyword evidence="2" id="KW-1185">Reference proteome</keyword>
<proteinExistence type="predicted"/>
<dbReference type="Proteomes" id="UP000233556">
    <property type="component" value="Unassembled WGS sequence"/>
</dbReference>
<accession>A0A2I0UAH2</accession>
<evidence type="ECO:0000313" key="2">
    <source>
        <dbReference type="Proteomes" id="UP000233556"/>
    </source>
</evidence>
<protein>
    <submittedName>
        <fullName evidence="1">Uncharacterized protein</fullName>
    </submittedName>
</protein>
<reference evidence="2" key="1">
    <citation type="submission" date="2017-11" db="EMBL/GenBank/DDBJ databases">
        <authorList>
            <person name="Lima N.C."/>
            <person name="Parody-Merino A.M."/>
            <person name="Battley P.F."/>
            <person name="Fidler A.E."/>
            <person name="Prosdocimi F."/>
        </authorList>
    </citation>
    <scope>NUCLEOTIDE SEQUENCE [LARGE SCALE GENOMIC DNA]</scope>
</reference>
<dbReference type="OrthoDB" id="276744at2759"/>
<reference evidence="2" key="2">
    <citation type="submission" date="2017-12" db="EMBL/GenBank/DDBJ databases">
        <title>Genome sequence of the Bar-tailed Godwit (Limosa lapponica baueri).</title>
        <authorList>
            <person name="Lima N.C.B."/>
            <person name="Parody-Merino A.M."/>
            <person name="Battley P.F."/>
            <person name="Fidler A.E."/>
            <person name="Prosdocimi F."/>
        </authorList>
    </citation>
    <scope>NUCLEOTIDE SEQUENCE [LARGE SCALE GENOMIC DNA]</scope>
</reference>
<dbReference type="PANTHER" id="PTHR33332">
    <property type="entry name" value="REVERSE TRANSCRIPTASE DOMAIN-CONTAINING PROTEIN"/>
    <property type="match status" value="1"/>
</dbReference>
<dbReference type="AlphaFoldDB" id="A0A2I0UAH2"/>
<organism evidence="1 2">
    <name type="scientific">Limosa lapponica baueri</name>
    <dbReference type="NCBI Taxonomy" id="1758121"/>
    <lineage>
        <taxon>Eukaryota</taxon>
        <taxon>Metazoa</taxon>
        <taxon>Chordata</taxon>
        <taxon>Craniata</taxon>
        <taxon>Vertebrata</taxon>
        <taxon>Euteleostomi</taxon>
        <taxon>Archelosauria</taxon>
        <taxon>Archosauria</taxon>
        <taxon>Dinosauria</taxon>
        <taxon>Saurischia</taxon>
        <taxon>Theropoda</taxon>
        <taxon>Coelurosauria</taxon>
        <taxon>Aves</taxon>
        <taxon>Neognathae</taxon>
        <taxon>Neoaves</taxon>
        <taxon>Charadriiformes</taxon>
        <taxon>Scolopacidae</taxon>
        <taxon>Limosa</taxon>
    </lineage>
</organism>
<dbReference type="EMBL" id="KZ505935">
    <property type="protein sequence ID" value="PKU43054.1"/>
    <property type="molecule type" value="Genomic_DNA"/>
</dbReference>